<dbReference type="InterPro" id="IPR038717">
    <property type="entry name" value="Tc1-like_DDE_dom"/>
</dbReference>
<dbReference type="InterPro" id="IPR052338">
    <property type="entry name" value="Transposase_5"/>
</dbReference>
<dbReference type="Pfam" id="PF13358">
    <property type="entry name" value="DDE_3"/>
    <property type="match status" value="1"/>
</dbReference>
<proteinExistence type="predicted"/>
<dbReference type="PANTHER" id="PTHR23022:SF135">
    <property type="entry name" value="SI:DKEY-77F5.3"/>
    <property type="match status" value="1"/>
</dbReference>
<keyword evidence="3" id="KW-1185">Reference proteome</keyword>
<dbReference type="AlphaFoldDB" id="A0A914UYA6"/>
<feature type="domain" description="Tc1-like transposase DDE" evidence="2">
    <location>
        <begin position="147"/>
        <end position="297"/>
    </location>
</feature>
<name>A0A914UYA6_9BILA</name>
<sequence>MAPRKRTASPVERLIVRLRDEERYALEKIGDHLGMEKVPLRRFMSVSRTLLFRKAVEGLGLPTKELFWFQDGQKTVPGIKEGSQAHRSRSIGHRRWSRNQSFNCATSSERKRALQKSRSAQAVCVQDAYGETQKDHLQETTEDWKSVLWTDESKFNLCNSDGIRYVRRSVNTRFDPHYTVGTVKHRGRNIMVWGCFSLTGIGPLHRINGIMNQVQYREILQEVMLPHARRNMLRGWVLQQDNDPKHTVKSVKRWVTEKKLRLMEWPVQSPDLNPIENLWEEVERRLAGQKFRKPDNLFNALSREWAALPLQTLETLVKSMPRGCKCHDRRCVPIMKYQASRTRRYRKLRHPAGRGSSRSITRQASSRRSLM</sequence>
<feature type="region of interest" description="Disordered" evidence="1">
    <location>
        <begin position="345"/>
        <end position="371"/>
    </location>
</feature>
<dbReference type="InterPro" id="IPR036397">
    <property type="entry name" value="RNaseH_sf"/>
</dbReference>
<evidence type="ECO:0000259" key="2">
    <source>
        <dbReference type="Pfam" id="PF13358"/>
    </source>
</evidence>
<evidence type="ECO:0000313" key="4">
    <source>
        <dbReference type="WBParaSite" id="PSAMB.scaffold1361size32527.g12558.t1"/>
    </source>
</evidence>
<organism evidence="3 4">
    <name type="scientific">Plectus sambesii</name>
    <dbReference type="NCBI Taxonomy" id="2011161"/>
    <lineage>
        <taxon>Eukaryota</taxon>
        <taxon>Metazoa</taxon>
        <taxon>Ecdysozoa</taxon>
        <taxon>Nematoda</taxon>
        <taxon>Chromadorea</taxon>
        <taxon>Plectida</taxon>
        <taxon>Plectina</taxon>
        <taxon>Plectoidea</taxon>
        <taxon>Plectidae</taxon>
        <taxon>Plectus</taxon>
    </lineage>
</organism>
<reference evidence="4" key="1">
    <citation type="submission" date="2022-11" db="UniProtKB">
        <authorList>
            <consortium name="WormBaseParasite"/>
        </authorList>
    </citation>
    <scope>IDENTIFICATION</scope>
</reference>
<dbReference type="WBParaSite" id="PSAMB.scaffold1361size32527.g12558.t1">
    <property type="protein sequence ID" value="PSAMB.scaffold1361size32527.g12558.t1"/>
    <property type="gene ID" value="PSAMB.scaffold1361size32527.g12558"/>
</dbReference>
<protein>
    <submittedName>
        <fullName evidence="4">Tc1-like transposase DDE domain-containing protein</fullName>
    </submittedName>
</protein>
<accession>A0A914UYA6</accession>
<dbReference type="PANTHER" id="PTHR23022">
    <property type="entry name" value="TRANSPOSABLE ELEMENT-RELATED"/>
    <property type="match status" value="1"/>
</dbReference>
<feature type="compositionally biased region" description="Polar residues" evidence="1">
    <location>
        <begin position="356"/>
        <end position="371"/>
    </location>
</feature>
<dbReference type="GO" id="GO:0003676">
    <property type="term" value="F:nucleic acid binding"/>
    <property type="evidence" value="ECO:0007669"/>
    <property type="project" value="InterPro"/>
</dbReference>
<dbReference type="Proteomes" id="UP000887566">
    <property type="component" value="Unplaced"/>
</dbReference>
<evidence type="ECO:0000313" key="3">
    <source>
        <dbReference type="Proteomes" id="UP000887566"/>
    </source>
</evidence>
<dbReference type="Gene3D" id="3.30.420.10">
    <property type="entry name" value="Ribonuclease H-like superfamily/Ribonuclease H"/>
    <property type="match status" value="1"/>
</dbReference>
<evidence type="ECO:0000256" key="1">
    <source>
        <dbReference type="SAM" id="MobiDB-lite"/>
    </source>
</evidence>